<proteinExistence type="predicted"/>
<organism evidence="1">
    <name type="scientific">marine sediment metagenome</name>
    <dbReference type="NCBI Taxonomy" id="412755"/>
    <lineage>
        <taxon>unclassified sequences</taxon>
        <taxon>metagenomes</taxon>
        <taxon>ecological metagenomes</taxon>
    </lineage>
</organism>
<comment type="caution">
    <text evidence="1">The sequence shown here is derived from an EMBL/GenBank/DDBJ whole genome shotgun (WGS) entry which is preliminary data.</text>
</comment>
<protein>
    <submittedName>
        <fullName evidence="1">Uncharacterized protein</fullName>
    </submittedName>
</protein>
<accession>A0A0F9H091</accession>
<reference evidence="1" key="1">
    <citation type="journal article" date="2015" name="Nature">
        <title>Complex archaea that bridge the gap between prokaryotes and eukaryotes.</title>
        <authorList>
            <person name="Spang A."/>
            <person name="Saw J.H."/>
            <person name="Jorgensen S.L."/>
            <person name="Zaremba-Niedzwiedzka K."/>
            <person name="Martijn J."/>
            <person name="Lind A.E."/>
            <person name="van Eijk R."/>
            <person name="Schleper C."/>
            <person name="Guy L."/>
            <person name="Ettema T.J."/>
        </authorList>
    </citation>
    <scope>NUCLEOTIDE SEQUENCE</scope>
</reference>
<gene>
    <name evidence="1" type="ORF">LCGC14_2058980</name>
</gene>
<evidence type="ECO:0000313" key="1">
    <source>
        <dbReference type="EMBL" id="KKL75030.1"/>
    </source>
</evidence>
<dbReference type="AlphaFoldDB" id="A0A0F9H091"/>
<dbReference type="EMBL" id="LAZR01024470">
    <property type="protein sequence ID" value="KKL75030.1"/>
    <property type="molecule type" value="Genomic_DNA"/>
</dbReference>
<name>A0A0F9H091_9ZZZZ</name>
<sequence length="57" mass="6145">MIMGNMKYIALNIIVATKLSSHIPGIGKYDNTVDTAANKAEIKKTIIVACLALLSIR</sequence>